<comment type="subcellular location">
    <subcellularLocation>
        <location evidence="1">Membrane</location>
        <topology evidence="1">Multi-pass membrane protein</topology>
    </subcellularLocation>
</comment>
<evidence type="ECO:0000256" key="3">
    <source>
        <dbReference type="ARBA" id="ARBA00022989"/>
    </source>
</evidence>
<dbReference type="InterPro" id="IPR049452">
    <property type="entry name" value="Anoctamin_TM"/>
</dbReference>
<protein>
    <recommendedName>
        <fullName evidence="5">Anoctamin transmembrane domain-containing protein</fullName>
    </recommendedName>
</protein>
<accession>A0AA36IP13</accession>
<sequence length="228" mass="26887">MVLKELVDLFEGPACGFRVGQFPSIDQDELFLTVALDDEEVMEAIGQEEEFPAMLSEEAYRAHICPTDDSRGGGIFRESRYGEHIDGTPHTNRYPGYVRFHLRFREILAPWNEAERIRLLRRRMRKFVKLHRLVEEGIAKQVFCAHHWHDLTKFRREKRWNDPFALLQWPSEEIPDCIQLYFGPDVAFFFHWFNAYTRWLLCPAILSMPIFLQEQVAARPMSWGGLTP</sequence>
<keyword evidence="3" id="KW-1133">Transmembrane helix</keyword>
<comment type="caution">
    <text evidence="6">The sequence shown here is derived from an EMBL/GenBank/DDBJ whole genome shotgun (WGS) entry which is preliminary data.</text>
</comment>
<dbReference type="InterPro" id="IPR007632">
    <property type="entry name" value="Anoctamin"/>
</dbReference>
<keyword evidence="2" id="KW-0812">Transmembrane</keyword>
<keyword evidence="4" id="KW-0472">Membrane</keyword>
<dbReference type="Proteomes" id="UP001178507">
    <property type="component" value="Unassembled WGS sequence"/>
</dbReference>
<feature type="domain" description="Anoctamin transmembrane" evidence="5">
    <location>
        <begin position="178"/>
        <end position="213"/>
    </location>
</feature>
<dbReference type="EMBL" id="CAUJNA010002179">
    <property type="protein sequence ID" value="CAJ1390948.1"/>
    <property type="molecule type" value="Genomic_DNA"/>
</dbReference>
<proteinExistence type="predicted"/>
<evidence type="ECO:0000256" key="2">
    <source>
        <dbReference type="ARBA" id="ARBA00022692"/>
    </source>
</evidence>
<evidence type="ECO:0000256" key="4">
    <source>
        <dbReference type="ARBA" id="ARBA00023136"/>
    </source>
</evidence>
<name>A0AA36IP13_9DINO</name>
<dbReference type="GO" id="GO:0005254">
    <property type="term" value="F:chloride channel activity"/>
    <property type="evidence" value="ECO:0007669"/>
    <property type="project" value="TreeGrafter"/>
</dbReference>
<evidence type="ECO:0000313" key="7">
    <source>
        <dbReference type="Proteomes" id="UP001178507"/>
    </source>
</evidence>
<evidence type="ECO:0000259" key="5">
    <source>
        <dbReference type="Pfam" id="PF04547"/>
    </source>
</evidence>
<organism evidence="6 7">
    <name type="scientific">Effrenium voratum</name>
    <dbReference type="NCBI Taxonomy" id="2562239"/>
    <lineage>
        <taxon>Eukaryota</taxon>
        <taxon>Sar</taxon>
        <taxon>Alveolata</taxon>
        <taxon>Dinophyceae</taxon>
        <taxon>Suessiales</taxon>
        <taxon>Symbiodiniaceae</taxon>
        <taxon>Effrenium</taxon>
    </lineage>
</organism>
<dbReference type="GO" id="GO:0016020">
    <property type="term" value="C:membrane"/>
    <property type="evidence" value="ECO:0007669"/>
    <property type="project" value="UniProtKB-SubCell"/>
</dbReference>
<reference evidence="6" key="1">
    <citation type="submission" date="2023-08" db="EMBL/GenBank/DDBJ databases">
        <authorList>
            <person name="Chen Y."/>
            <person name="Shah S."/>
            <person name="Dougan E. K."/>
            <person name="Thang M."/>
            <person name="Chan C."/>
        </authorList>
    </citation>
    <scope>NUCLEOTIDE SEQUENCE</scope>
</reference>
<dbReference type="PANTHER" id="PTHR12308">
    <property type="entry name" value="ANOCTAMIN"/>
    <property type="match status" value="1"/>
</dbReference>
<keyword evidence="7" id="KW-1185">Reference proteome</keyword>
<evidence type="ECO:0000313" key="6">
    <source>
        <dbReference type="EMBL" id="CAJ1390948.1"/>
    </source>
</evidence>
<evidence type="ECO:0000256" key="1">
    <source>
        <dbReference type="ARBA" id="ARBA00004141"/>
    </source>
</evidence>
<dbReference type="AlphaFoldDB" id="A0AA36IP13"/>
<gene>
    <name evidence="6" type="ORF">EVOR1521_LOCUS16229</name>
</gene>
<dbReference type="PANTHER" id="PTHR12308:SF73">
    <property type="entry name" value="ANOCTAMIN"/>
    <property type="match status" value="1"/>
</dbReference>
<dbReference type="Pfam" id="PF04547">
    <property type="entry name" value="Anoctamin"/>
    <property type="match status" value="1"/>
</dbReference>